<keyword evidence="2 8" id="KW-0812">Transmembrane</keyword>
<dbReference type="Gene3D" id="1.20.1070.10">
    <property type="entry name" value="Rhodopsin 7-helix transmembrane proteins"/>
    <property type="match status" value="1"/>
</dbReference>
<feature type="transmembrane region" description="Helical" evidence="8">
    <location>
        <begin position="187"/>
        <end position="211"/>
    </location>
</feature>
<dbReference type="SUPFAM" id="SSF81321">
    <property type="entry name" value="Family A G protein-coupled receptor-like"/>
    <property type="match status" value="1"/>
</dbReference>
<sequence length="254" mass="29681">EWFLPRPLCRIVPYVETVALTVSVFTLVTSAVHEFRTMFFSKCSQMSQKSAKRCVLLIWIMSVIVSLPHGLFHNTYEFVDENSTIVQCLPVYPDAAWWKFYNVYLVIIQYFVPMIILDTAYTMIAVKIWTMSKSRVDETNPANQKLSQLMRTLIIVVAAFSLCWFPLETYLLLNELKPEINGWKYINLVFFFSHWLAMSNSCLNPIIYGLYNLKPERRWNTSNDCRDQHEIDQIVENPIKNSVTVPITTIQNLD</sequence>
<reference evidence="10" key="2">
    <citation type="submission" date="2022-06" db="UniProtKB">
        <authorList>
            <consortium name="EnsemblMetazoa"/>
        </authorList>
    </citation>
    <scope>IDENTIFICATION</scope>
    <source>
        <strain evidence="10">DF5081</strain>
    </source>
</reference>
<dbReference type="Proteomes" id="UP000005237">
    <property type="component" value="Unassembled WGS sequence"/>
</dbReference>
<evidence type="ECO:0000313" key="10">
    <source>
        <dbReference type="EnsemblMetazoa" id="CJA04217b.1"/>
    </source>
</evidence>
<evidence type="ECO:0000256" key="7">
    <source>
        <dbReference type="ARBA" id="ARBA00023224"/>
    </source>
</evidence>
<keyword evidence="7" id="KW-0807">Transducer</keyword>
<name>A0A8R1HLR9_CAEJA</name>
<keyword evidence="4" id="KW-0297">G-protein coupled receptor</keyword>
<evidence type="ECO:0000313" key="11">
    <source>
        <dbReference type="Proteomes" id="UP000005237"/>
    </source>
</evidence>
<feature type="transmembrane region" description="Helical" evidence="8">
    <location>
        <begin position="54"/>
        <end position="72"/>
    </location>
</feature>
<feature type="transmembrane region" description="Helical" evidence="8">
    <location>
        <begin position="12"/>
        <end position="33"/>
    </location>
</feature>
<keyword evidence="11" id="KW-1185">Reference proteome</keyword>
<evidence type="ECO:0000256" key="3">
    <source>
        <dbReference type="ARBA" id="ARBA00022989"/>
    </source>
</evidence>
<feature type="domain" description="G-protein coupled receptors family 1 profile" evidence="9">
    <location>
        <begin position="1"/>
        <end position="208"/>
    </location>
</feature>
<keyword evidence="3 8" id="KW-1133">Transmembrane helix</keyword>
<dbReference type="GO" id="GO:0005886">
    <property type="term" value="C:plasma membrane"/>
    <property type="evidence" value="ECO:0007669"/>
    <property type="project" value="TreeGrafter"/>
</dbReference>
<evidence type="ECO:0000256" key="8">
    <source>
        <dbReference type="SAM" id="Phobius"/>
    </source>
</evidence>
<evidence type="ECO:0000259" key="9">
    <source>
        <dbReference type="PROSITE" id="PS50262"/>
    </source>
</evidence>
<comment type="subcellular location">
    <subcellularLocation>
        <location evidence="1">Membrane</location>
        <topology evidence="1">Multi-pass membrane protein</topology>
    </subcellularLocation>
</comment>
<feature type="transmembrane region" description="Helical" evidence="8">
    <location>
        <begin position="149"/>
        <end position="167"/>
    </location>
</feature>
<protein>
    <submittedName>
        <fullName evidence="10">G_PROTEIN_RECEP_F1_2 domain-containing protein</fullName>
    </submittedName>
</protein>
<dbReference type="GO" id="GO:0004930">
    <property type="term" value="F:G protein-coupled receptor activity"/>
    <property type="evidence" value="ECO:0007669"/>
    <property type="project" value="UniProtKB-KW"/>
</dbReference>
<dbReference type="PANTHER" id="PTHR45695:SF9">
    <property type="entry name" value="LEUCOKININ RECEPTOR"/>
    <property type="match status" value="1"/>
</dbReference>
<keyword evidence="5 8" id="KW-0472">Membrane</keyword>
<evidence type="ECO:0000256" key="4">
    <source>
        <dbReference type="ARBA" id="ARBA00023040"/>
    </source>
</evidence>
<organism evidence="10 11">
    <name type="scientific">Caenorhabditis japonica</name>
    <dbReference type="NCBI Taxonomy" id="281687"/>
    <lineage>
        <taxon>Eukaryota</taxon>
        <taxon>Metazoa</taxon>
        <taxon>Ecdysozoa</taxon>
        <taxon>Nematoda</taxon>
        <taxon>Chromadorea</taxon>
        <taxon>Rhabditida</taxon>
        <taxon>Rhabditina</taxon>
        <taxon>Rhabditomorpha</taxon>
        <taxon>Rhabditoidea</taxon>
        <taxon>Rhabditidae</taxon>
        <taxon>Peloderinae</taxon>
        <taxon>Caenorhabditis</taxon>
    </lineage>
</organism>
<dbReference type="AlphaFoldDB" id="A0A8R1HLR9"/>
<evidence type="ECO:0000256" key="5">
    <source>
        <dbReference type="ARBA" id="ARBA00023136"/>
    </source>
</evidence>
<dbReference type="InterPro" id="IPR000276">
    <property type="entry name" value="GPCR_Rhodpsn"/>
</dbReference>
<accession>A0A8R1HLR9</accession>
<evidence type="ECO:0000256" key="2">
    <source>
        <dbReference type="ARBA" id="ARBA00022692"/>
    </source>
</evidence>
<dbReference type="PROSITE" id="PS50262">
    <property type="entry name" value="G_PROTEIN_RECEP_F1_2"/>
    <property type="match status" value="1"/>
</dbReference>
<dbReference type="Pfam" id="PF00001">
    <property type="entry name" value="7tm_1"/>
    <property type="match status" value="1"/>
</dbReference>
<evidence type="ECO:0000256" key="6">
    <source>
        <dbReference type="ARBA" id="ARBA00023170"/>
    </source>
</evidence>
<reference evidence="11" key="1">
    <citation type="submission" date="2010-08" db="EMBL/GenBank/DDBJ databases">
        <authorList>
            <consortium name="Caenorhabditis japonica Sequencing Consortium"/>
            <person name="Wilson R.K."/>
        </authorList>
    </citation>
    <scope>NUCLEOTIDE SEQUENCE [LARGE SCALE GENOMIC DNA]</scope>
    <source>
        <strain evidence="11">DF5081</strain>
    </source>
</reference>
<proteinExistence type="predicted"/>
<dbReference type="PRINTS" id="PR00237">
    <property type="entry name" value="GPCRRHODOPSN"/>
</dbReference>
<evidence type="ECO:0000256" key="1">
    <source>
        <dbReference type="ARBA" id="ARBA00004141"/>
    </source>
</evidence>
<keyword evidence="6" id="KW-0675">Receptor</keyword>
<dbReference type="EnsemblMetazoa" id="CJA04217b.1">
    <property type="protein sequence ID" value="CJA04217b.1"/>
    <property type="gene ID" value="WBGene00123420"/>
</dbReference>
<feature type="transmembrane region" description="Helical" evidence="8">
    <location>
        <begin position="107"/>
        <end position="129"/>
    </location>
</feature>
<dbReference type="InterPro" id="IPR017452">
    <property type="entry name" value="GPCR_Rhodpsn_7TM"/>
</dbReference>
<dbReference type="PANTHER" id="PTHR45695">
    <property type="entry name" value="LEUCOKININ RECEPTOR-RELATED"/>
    <property type="match status" value="1"/>
</dbReference>